<feature type="non-terminal residue" evidence="1">
    <location>
        <position position="1"/>
    </location>
</feature>
<sequence length="272" mass="28679">LLVSTLGFAGFSTEPTTPVQFPAGLFQGTLQAGQTCYWNGSVFNAADSVTNTPLGIRGNDNNVIQSGKYSSLTGTPFVSGTRYYAGTSPGALIPTENDWFMGIGIDSTTLLVNANAVPIPSKWTEEHHSGTGYHNFKYGNSTERDNISSPGDGMLFIRDDTPNPSIEYWTGLAWISATQGSIPSGSKMLFIQDTVPTGWTLDESANDRVIRVVNVAASGGVEGGSWTITGISGDGHALSISEMPSHTHTVRGSIVNHDPSGFSSSLGTGYTT</sequence>
<organism evidence="1">
    <name type="scientific">marine sediment metagenome</name>
    <dbReference type="NCBI Taxonomy" id="412755"/>
    <lineage>
        <taxon>unclassified sequences</taxon>
        <taxon>metagenomes</taxon>
        <taxon>ecological metagenomes</taxon>
    </lineage>
</organism>
<dbReference type="EMBL" id="BARS01021375">
    <property type="protein sequence ID" value="GAG02888.1"/>
    <property type="molecule type" value="Genomic_DNA"/>
</dbReference>
<protein>
    <submittedName>
        <fullName evidence="1">Uncharacterized protein</fullName>
    </submittedName>
</protein>
<comment type="caution">
    <text evidence="1">The sequence shown here is derived from an EMBL/GenBank/DDBJ whole genome shotgun (WGS) entry which is preliminary data.</text>
</comment>
<evidence type="ECO:0000313" key="1">
    <source>
        <dbReference type="EMBL" id="GAG02888.1"/>
    </source>
</evidence>
<name>X0URI1_9ZZZZ</name>
<accession>X0URI1</accession>
<dbReference type="AlphaFoldDB" id="X0URI1"/>
<reference evidence="1" key="1">
    <citation type="journal article" date="2014" name="Front. Microbiol.">
        <title>High frequency of phylogenetically diverse reductive dehalogenase-homologous genes in deep subseafloor sedimentary metagenomes.</title>
        <authorList>
            <person name="Kawai M."/>
            <person name="Futagami T."/>
            <person name="Toyoda A."/>
            <person name="Takaki Y."/>
            <person name="Nishi S."/>
            <person name="Hori S."/>
            <person name="Arai W."/>
            <person name="Tsubouchi T."/>
            <person name="Morono Y."/>
            <person name="Uchiyama I."/>
            <person name="Ito T."/>
            <person name="Fujiyama A."/>
            <person name="Inagaki F."/>
            <person name="Takami H."/>
        </authorList>
    </citation>
    <scope>NUCLEOTIDE SEQUENCE</scope>
    <source>
        <strain evidence="1">Expedition CK06-06</strain>
    </source>
</reference>
<feature type="non-terminal residue" evidence="1">
    <location>
        <position position="272"/>
    </location>
</feature>
<proteinExistence type="predicted"/>
<gene>
    <name evidence="1" type="ORF">S01H1_34341</name>
</gene>